<dbReference type="Proteomes" id="UP000247755">
    <property type="component" value="Unassembled WGS sequence"/>
</dbReference>
<sequence>MTHVKRRLVALECARLRLARCDDRLRKRLAALMEERNTIEQACDEPRARIREVDTALGREQSRIDALTRDGEPFSIDVWMQANRCIDSLVQKRSALAANLDRLIDALSTNDHEIVRVRQEAAMNRFRDTLHAEKIDVIRSEMAVHHEKRVDEEVEELALMRRVAAGRHNE</sequence>
<accession>A0A318HU55</accession>
<gene>
    <name evidence="1" type="ORF">NA66_104428</name>
</gene>
<reference evidence="1 2" key="1">
    <citation type="submission" date="2018-05" db="EMBL/GenBank/DDBJ databases">
        <title>Comparative genomics of bacterial root endophytes of switchgrass collected from native prairies over two seasons.</title>
        <authorList>
            <person name="Tang Y."/>
        </authorList>
    </citation>
    <scope>NUCLEOTIDE SEQUENCE [LARGE SCALE GENOMIC DNA]</scope>
    <source>
        <strain evidence="1 2">NFIX32</strain>
    </source>
</reference>
<evidence type="ECO:0000313" key="1">
    <source>
        <dbReference type="EMBL" id="PXX21939.1"/>
    </source>
</evidence>
<dbReference type="AlphaFoldDB" id="A0A318HU55"/>
<proteinExistence type="predicted"/>
<name>A0A318HU55_BURPY</name>
<organism evidence="1 2">
    <name type="scientific">Burkholderia pyrrocinia</name>
    <name type="common">Pseudomonas pyrrocinia</name>
    <dbReference type="NCBI Taxonomy" id="60550"/>
    <lineage>
        <taxon>Bacteria</taxon>
        <taxon>Pseudomonadati</taxon>
        <taxon>Pseudomonadota</taxon>
        <taxon>Betaproteobacteria</taxon>
        <taxon>Burkholderiales</taxon>
        <taxon>Burkholderiaceae</taxon>
        <taxon>Burkholderia</taxon>
        <taxon>Burkholderia cepacia complex</taxon>
    </lineage>
</organism>
<comment type="caution">
    <text evidence="1">The sequence shown here is derived from an EMBL/GenBank/DDBJ whole genome shotgun (WGS) entry which is preliminary data.</text>
</comment>
<dbReference type="Pfam" id="PF09486">
    <property type="entry name" value="HrpB7"/>
    <property type="match status" value="1"/>
</dbReference>
<evidence type="ECO:0000313" key="2">
    <source>
        <dbReference type="Proteomes" id="UP000247755"/>
    </source>
</evidence>
<dbReference type="InterPro" id="IPR013392">
    <property type="entry name" value="T3SS_HrpB7"/>
</dbReference>
<protein>
    <submittedName>
        <fullName evidence="1">Type III secretion system (T3SS) protein HrpB7</fullName>
    </submittedName>
</protein>
<dbReference type="RefSeq" id="WP_072445250.1">
    <property type="nucleotide sequence ID" value="NZ_CADFDT010000037.1"/>
</dbReference>
<dbReference type="EMBL" id="QJJY01000044">
    <property type="protein sequence ID" value="PXX21939.1"/>
    <property type="molecule type" value="Genomic_DNA"/>
</dbReference>